<protein>
    <submittedName>
        <fullName evidence="1">Uncharacterized protein</fullName>
    </submittedName>
</protein>
<dbReference type="KEGG" id="bbgw:UT28_C0001G1019"/>
<evidence type="ECO:0000313" key="1">
    <source>
        <dbReference type="EMBL" id="AKM82793.1"/>
    </source>
</evidence>
<sequence length="54" mass="6025">MLLETVSNLIWTGGMNLPDVALIVEDCCDPMVLDTYKKEECGNENSSHFNLAHL</sequence>
<evidence type="ECO:0000313" key="2">
    <source>
        <dbReference type="Proteomes" id="UP000035648"/>
    </source>
</evidence>
<proteinExistence type="predicted"/>
<dbReference type="EMBL" id="CP011213">
    <property type="protein sequence ID" value="AKM82793.1"/>
    <property type="molecule type" value="Genomic_DNA"/>
</dbReference>
<gene>
    <name evidence="1" type="ORF">UT28_C0001G1019</name>
</gene>
<reference evidence="1 2" key="1">
    <citation type="journal article" date="2015" name="Nature">
        <title>rRNA introns, odd ribosomes, and small enigmatic genomes across a large radiation of phyla.</title>
        <authorList>
            <person name="Brown C.T."/>
            <person name="Hug L.A."/>
            <person name="Thomas B.C."/>
            <person name="Sharon I."/>
            <person name="Castelle C.J."/>
            <person name="Singh A."/>
            <person name="Wilkins M.J."/>
            <person name="Williams K.H."/>
            <person name="Banfield J.F."/>
        </authorList>
    </citation>
    <scope>NUCLEOTIDE SEQUENCE [LARGE SCALE GENOMIC DNA]</scope>
</reference>
<name>A0A0G4B5W5_9BACT</name>
<dbReference type="AlphaFoldDB" id="A0A0G4B5W5"/>
<dbReference type="Proteomes" id="UP000035648">
    <property type="component" value="Chromosome"/>
</dbReference>
<accession>A0A0G4B5W5</accession>
<organism evidence="1 2">
    <name type="scientific">Berkelbacteria bacterium GW2011_GWE1_39_12</name>
    <dbReference type="NCBI Taxonomy" id="1618337"/>
    <lineage>
        <taxon>Bacteria</taxon>
        <taxon>Candidatus Berkelbacteria</taxon>
    </lineage>
</organism>